<dbReference type="HAMAP" id="MF_00362">
    <property type="entry name" value="Ribosomal_uL10"/>
    <property type="match status" value="1"/>
</dbReference>
<dbReference type="OrthoDB" id="9808307at2"/>
<accession>A0A2K1P591</accession>
<keyword evidence="3 5" id="KW-0687">Ribonucleoprotein</keyword>
<evidence type="ECO:0000256" key="3">
    <source>
        <dbReference type="ARBA" id="ARBA00023274"/>
    </source>
</evidence>
<evidence type="ECO:0000313" key="6">
    <source>
        <dbReference type="EMBL" id="PNR97959.1"/>
    </source>
</evidence>
<dbReference type="Pfam" id="PF00466">
    <property type="entry name" value="Ribosomal_L10"/>
    <property type="match status" value="1"/>
</dbReference>
<dbReference type="PANTHER" id="PTHR11560">
    <property type="entry name" value="39S RIBOSOMAL PROTEIN L10, MITOCHONDRIAL"/>
    <property type="match status" value="1"/>
</dbReference>
<dbReference type="GO" id="GO:0070180">
    <property type="term" value="F:large ribosomal subunit rRNA binding"/>
    <property type="evidence" value="ECO:0007669"/>
    <property type="project" value="UniProtKB-UniRule"/>
</dbReference>
<dbReference type="GO" id="GO:0006412">
    <property type="term" value="P:translation"/>
    <property type="evidence" value="ECO:0007669"/>
    <property type="project" value="UniProtKB-UniRule"/>
</dbReference>
<comment type="subunit">
    <text evidence="5">Part of the ribosomal stalk of the 50S ribosomal subunit. The N-terminus interacts with L11 and the large rRNA to form the base of the stalk. The C-terminus forms an elongated spine to which L12 dimers bind in a sequential fashion forming a multimeric L10(L12)X complex.</text>
</comment>
<comment type="caution">
    <text evidence="6">The sequence shown here is derived from an EMBL/GenBank/DDBJ whole genome shotgun (WGS) entry which is preliminary data.</text>
</comment>
<dbReference type="Gene3D" id="3.30.70.1730">
    <property type="match status" value="1"/>
</dbReference>
<evidence type="ECO:0000256" key="2">
    <source>
        <dbReference type="ARBA" id="ARBA00022980"/>
    </source>
</evidence>
<proteinExistence type="inferred from homology"/>
<evidence type="ECO:0000256" key="1">
    <source>
        <dbReference type="ARBA" id="ARBA00008889"/>
    </source>
</evidence>
<dbReference type="InterPro" id="IPR001790">
    <property type="entry name" value="Ribosomal_uL10"/>
</dbReference>
<dbReference type="GO" id="GO:0005840">
    <property type="term" value="C:ribosome"/>
    <property type="evidence" value="ECO:0007669"/>
    <property type="project" value="UniProtKB-KW"/>
</dbReference>
<name>A0A2K1P591_9BACT</name>
<dbReference type="Proteomes" id="UP000236434">
    <property type="component" value="Unassembled WGS sequence"/>
</dbReference>
<evidence type="ECO:0000313" key="7">
    <source>
        <dbReference type="Proteomes" id="UP000236434"/>
    </source>
</evidence>
<dbReference type="CDD" id="cd05797">
    <property type="entry name" value="Ribosomal_L10"/>
    <property type="match status" value="1"/>
</dbReference>
<dbReference type="NCBIfam" id="NF000955">
    <property type="entry name" value="PRK00099.1-1"/>
    <property type="match status" value="1"/>
</dbReference>
<evidence type="ECO:0000256" key="5">
    <source>
        <dbReference type="HAMAP-Rule" id="MF_00362"/>
    </source>
</evidence>
<comment type="similarity">
    <text evidence="1 5">Belongs to the universal ribosomal protein uL10 family.</text>
</comment>
<dbReference type="InterPro" id="IPR047865">
    <property type="entry name" value="Ribosomal_uL10_bac_type"/>
</dbReference>
<dbReference type="SUPFAM" id="SSF160369">
    <property type="entry name" value="Ribosomal protein L10-like"/>
    <property type="match status" value="1"/>
</dbReference>
<dbReference type="EMBL" id="AZRL01000003">
    <property type="protein sequence ID" value="PNR97959.1"/>
    <property type="molecule type" value="Genomic_DNA"/>
</dbReference>
<protein>
    <recommendedName>
        <fullName evidence="4 5">Large ribosomal subunit protein uL10</fullName>
    </recommendedName>
</protein>
<comment type="function">
    <text evidence="5">Forms part of the ribosomal stalk, playing a central role in the interaction of the ribosome with GTP-bound translation factors.</text>
</comment>
<evidence type="ECO:0000256" key="4">
    <source>
        <dbReference type="ARBA" id="ARBA00035202"/>
    </source>
</evidence>
<dbReference type="RefSeq" id="WP_103066185.1">
    <property type="nucleotide sequence ID" value="NZ_AZRL01000003.1"/>
</dbReference>
<reference evidence="6 7" key="1">
    <citation type="submission" date="2013-12" db="EMBL/GenBank/DDBJ databases">
        <title>Comparative genomics of Petrotoga isolates.</title>
        <authorList>
            <person name="Nesbo C.L."/>
            <person name="Charchuk R."/>
            <person name="Chow K."/>
        </authorList>
    </citation>
    <scope>NUCLEOTIDE SEQUENCE [LARGE SCALE GENOMIC DNA]</scope>
    <source>
        <strain evidence="6 7">DSM 13574</strain>
    </source>
</reference>
<gene>
    <name evidence="5" type="primary">rplJ</name>
    <name evidence="6" type="ORF">X929_00890</name>
</gene>
<keyword evidence="5" id="KW-0694">RNA-binding</keyword>
<dbReference type="InterPro" id="IPR043141">
    <property type="entry name" value="Ribosomal_uL10-like_sf"/>
</dbReference>
<dbReference type="GO" id="GO:1990904">
    <property type="term" value="C:ribonucleoprotein complex"/>
    <property type="evidence" value="ECO:0007669"/>
    <property type="project" value="UniProtKB-KW"/>
</dbReference>
<dbReference type="Gene3D" id="6.10.250.290">
    <property type="match status" value="1"/>
</dbReference>
<sequence>MLTKERKKSLIDDFIHALESSPAILFVDFTGMSVTETNDFRLELYKNFGKDVVYTVYRTSLLKTAVKLADKKLEEFEKFFEGSTGVIHAEESDPIEVLKAVKKFSNSHNNKPFIKGGVLEGKIFDSVQAEEYAKLPSKQELYATVVRSLNNPISGLVNALSDNLRKLVFVFNAIKEKK</sequence>
<dbReference type="AlphaFoldDB" id="A0A2K1P591"/>
<organism evidence="6 7">
    <name type="scientific">Petrotoga olearia DSM 13574</name>
    <dbReference type="NCBI Taxonomy" id="1122955"/>
    <lineage>
        <taxon>Bacteria</taxon>
        <taxon>Thermotogati</taxon>
        <taxon>Thermotogota</taxon>
        <taxon>Thermotogae</taxon>
        <taxon>Petrotogales</taxon>
        <taxon>Petrotogaceae</taxon>
        <taxon>Petrotoga</taxon>
    </lineage>
</organism>
<dbReference type="InterPro" id="IPR022973">
    <property type="entry name" value="Ribosomal_uL10_bac"/>
</dbReference>
<keyword evidence="2 5" id="KW-0689">Ribosomal protein</keyword>
<keyword evidence="5" id="KW-0699">rRNA-binding</keyword>